<feature type="domain" description="Endoribonuclease YicC-like N-terminal" evidence="6">
    <location>
        <begin position="3"/>
        <end position="156"/>
    </location>
</feature>
<organism evidence="8 9">
    <name type="scientific">Tichowtungia aerotolerans</name>
    <dbReference type="NCBI Taxonomy" id="2697043"/>
    <lineage>
        <taxon>Bacteria</taxon>
        <taxon>Pseudomonadati</taxon>
        <taxon>Kiritimatiellota</taxon>
        <taxon>Tichowtungiia</taxon>
        <taxon>Tichowtungiales</taxon>
        <taxon>Tichowtungiaceae</taxon>
        <taxon>Tichowtungia</taxon>
    </lineage>
</organism>
<keyword evidence="9" id="KW-1185">Reference proteome</keyword>
<accession>A0A6P1MDS0</accession>
<sequence>MALKSMTGFGADSATADGIQVSVELSSVNRKQLDVSVRLPSSLSGQEAGVQKIVKETVSRGRLTGAVQVESSAANGSIQLDFQNAQAAVTQLRSAAKQLKLEGDLRTGDLLRIPNLFQSAEAGSDSADLFQTLEKALRAALKKLDAMRLREGKALESDFRARLKTLEAILAEIRKFAPQVVSRYRKKLVQGLEKCGIENLEKDERVLREIALFGEKADISEEITRLKSHIQQFRKIMRSPEPAGRPLDFLSQELFREINTIGSKANDLEITEQVVAFKTELERIREQIQNVE</sequence>
<dbReference type="PANTHER" id="PTHR30636">
    <property type="entry name" value="UPF0701 PROTEIN YICC"/>
    <property type="match status" value="1"/>
</dbReference>
<comment type="cofactor">
    <cofactor evidence="1">
        <name>a divalent metal cation</name>
        <dbReference type="ChEBI" id="CHEBI:60240"/>
    </cofactor>
</comment>
<dbReference type="GO" id="GO:0004521">
    <property type="term" value="F:RNA endonuclease activity"/>
    <property type="evidence" value="ECO:0007669"/>
    <property type="project" value="InterPro"/>
</dbReference>
<evidence type="ECO:0000256" key="5">
    <source>
        <dbReference type="ARBA" id="ARBA00035648"/>
    </source>
</evidence>
<protein>
    <submittedName>
        <fullName evidence="8">YicC family protein</fullName>
    </submittedName>
</protein>
<dbReference type="Pfam" id="PF08340">
    <property type="entry name" value="YicC-like_C"/>
    <property type="match status" value="1"/>
</dbReference>
<keyword evidence="4" id="KW-0378">Hydrolase</keyword>
<gene>
    <name evidence="8" type="ORF">GT409_07200</name>
</gene>
<evidence type="ECO:0000313" key="8">
    <source>
        <dbReference type="EMBL" id="QHI69245.1"/>
    </source>
</evidence>
<dbReference type="KEGG" id="taer:GT409_07200"/>
<dbReference type="EMBL" id="CP047593">
    <property type="protein sequence ID" value="QHI69245.1"/>
    <property type="molecule type" value="Genomic_DNA"/>
</dbReference>
<evidence type="ECO:0000256" key="2">
    <source>
        <dbReference type="ARBA" id="ARBA00022722"/>
    </source>
</evidence>
<evidence type="ECO:0000259" key="6">
    <source>
        <dbReference type="Pfam" id="PF03755"/>
    </source>
</evidence>
<comment type="similarity">
    <text evidence="5">Belongs to the YicC/YloC family.</text>
</comment>
<evidence type="ECO:0000259" key="7">
    <source>
        <dbReference type="Pfam" id="PF08340"/>
    </source>
</evidence>
<feature type="domain" description="Endoribonuclease YicC-like C-terminal" evidence="7">
    <location>
        <begin position="173"/>
        <end position="292"/>
    </location>
</feature>
<dbReference type="InterPro" id="IPR005229">
    <property type="entry name" value="YicC/YloC-like"/>
</dbReference>
<dbReference type="Proteomes" id="UP000464954">
    <property type="component" value="Chromosome"/>
</dbReference>
<dbReference type="Pfam" id="PF03755">
    <property type="entry name" value="YicC-like_N"/>
    <property type="match status" value="1"/>
</dbReference>
<dbReference type="PANTHER" id="PTHR30636:SF3">
    <property type="entry name" value="UPF0701 PROTEIN YICC"/>
    <property type="match status" value="1"/>
</dbReference>
<evidence type="ECO:0000313" key="9">
    <source>
        <dbReference type="Proteomes" id="UP000464954"/>
    </source>
</evidence>
<dbReference type="GO" id="GO:0016787">
    <property type="term" value="F:hydrolase activity"/>
    <property type="evidence" value="ECO:0007669"/>
    <property type="project" value="UniProtKB-KW"/>
</dbReference>
<dbReference type="InterPro" id="IPR013527">
    <property type="entry name" value="YicC-like_N"/>
</dbReference>
<name>A0A6P1MDS0_9BACT</name>
<evidence type="ECO:0000256" key="1">
    <source>
        <dbReference type="ARBA" id="ARBA00001968"/>
    </source>
</evidence>
<evidence type="ECO:0000256" key="3">
    <source>
        <dbReference type="ARBA" id="ARBA00022759"/>
    </source>
</evidence>
<proteinExistence type="inferred from homology"/>
<dbReference type="AlphaFoldDB" id="A0A6P1MDS0"/>
<keyword evidence="2" id="KW-0540">Nuclease</keyword>
<dbReference type="NCBIfam" id="TIGR00255">
    <property type="entry name" value="YicC/YloC family endoribonuclease"/>
    <property type="match status" value="1"/>
</dbReference>
<dbReference type="InterPro" id="IPR013551">
    <property type="entry name" value="YicC-like_C"/>
</dbReference>
<evidence type="ECO:0000256" key="4">
    <source>
        <dbReference type="ARBA" id="ARBA00022801"/>
    </source>
</evidence>
<keyword evidence="3" id="KW-0255">Endonuclease</keyword>
<dbReference type="RefSeq" id="WP_160628393.1">
    <property type="nucleotide sequence ID" value="NZ_CP047593.1"/>
</dbReference>
<reference evidence="8 9" key="1">
    <citation type="submission" date="2020-01" db="EMBL/GenBank/DDBJ databases">
        <title>Ponticoccus aerotolerans gen. nov., sp. nov., an anaerobic bacterium and proposal of Ponticoccusceae fam. nov., Ponticoccusles ord. nov. and Ponticoccuse classis nov. in the phylum Kiritimatiellaeota.</title>
        <authorList>
            <person name="Zhou L.Y."/>
            <person name="Du Z.J."/>
        </authorList>
    </citation>
    <scope>NUCLEOTIDE SEQUENCE [LARGE SCALE GENOMIC DNA]</scope>
    <source>
        <strain evidence="8 9">S-5007</strain>
    </source>
</reference>